<dbReference type="Proteomes" id="UP000216195">
    <property type="component" value="Unassembled WGS sequence"/>
</dbReference>
<feature type="domain" description="N-acetyltransferase" evidence="1">
    <location>
        <begin position="10"/>
        <end position="161"/>
    </location>
</feature>
<dbReference type="InterPro" id="IPR000182">
    <property type="entry name" value="GNAT_dom"/>
</dbReference>
<evidence type="ECO:0000259" key="1">
    <source>
        <dbReference type="PROSITE" id="PS51186"/>
    </source>
</evidence>
<dbReference type="GeneID" id="29743941"/>
<dbReference type="InterPro" id="IPR016181">
    <property type="entry name" value="Acyl_CoA_acyltransferase"/>
</dbReference>
<name>A0AAE5NJ19_9MICC</name>
<dbReference type="RefSeq" id="WP_013397379.1">
    <property type="nucleotide sequence ID" value="NZ_CP133473.1"/>
</dbReference>
<comment type="caution">
    <text evidence="2">The sequence shown here is derived from an EMBL/GenBank/DDBJ whole genome shotgun (WGS) entry which is preliminary data.</text>
</comment>
<reference evidence="2 3" key="1">
    <citation type="submission" date="2017-04" db="EMBL/GenBank/DDBJ databases">
        <title>Kefir bacterial isolates.</title>
        <authorList>
            <person name="Kim Y."/>
            <person name="Blasche S."/>
            <person name="Patil K.R."/>
        </authorList>
    </citation>
    <scope>NUCLEOTIDE SEQUENCE [LARGE SCALE GENOMIC DNA]</scope>
    <source>
        <strain evidence="2 3">OG2-1</strain>
    </source>
</reference>
<evidence type="ECO:0000313" key="2">
    <source>
        <dbReference type="EMBL" id="PAK86562.1"/>
    </source>
</evidence>
<protein>
    <submittedName>
        <fullName evidence="2">N-acetyltransferase</fullName>
    </submittedName>
</protein>
<dbReference type="GO" id="GO:0016747">
    <property type="term" value="F:acyltransferase activity, transferring groups other than amino-acyl groups"/>
    <property type="evidence" value="ECO:0007669"/>
    <property type="project" value="InterPro"/>
</dbReference>
<evidence type="ECO:0000313" key="3">
    <source>
        <dbReference type="Proteomes" id="UP000216195"/>
    </source>
</evidence>
<dbReference type="Pfam" id="PF13673">
    <property type="entry name" value="Acetyltransf_10"/>
    <property type="match status" value="1"/>
</dbReference>
<dbReference type="Gene3D" id="3.40.630.30">
    <property type="match status" value="1"/>
</dbReference>
<dbReference type="CDD" id="cd04301">
    <property type="entry name" value="NAT_SF"/>
    <property type="match status" value="1"/>
</dbReference>
<sequence length="161" mass="18178">MTSSPGFTAKLFDELTLHELQQIHITRTLVFAAGQKITEPEADETDFECVHFFSADDSGRVLAYLRMFDLEHVNDGNHRTIADAWTLGRVAVRQEVRRNGLGRKLLHAAIDWIRTNTSARQIVISAQAYLRDTYYGAAGFVARGEPYQEAGIKHIEMVLDL</sequence>
<accession>A0AAE5NJ19</accession>
<dbReference type="EMBL" id="NCWU01000002">
    <property type="protein sequence ID" value="PAK86562.1"/>
    <property type="molecule type" value="Genomic_DNA"/>
</dbReference>
<dbReference type="AlphaFoldDB" id="A0AAE5NJ19"/>
<gene>
    <name evidence="2" type="ORF">B8W87_02650</name>
</gene>
<dbReference type="SUPFAM" id="SSF55729">
    <property type="entry name" value="Acyl-CoA N-acyltransferases (Nat)"/>
    <property type="match status" value="1"/>
</dbReference>
<organism evidence="2 3">
    <name type="scientific">Rothia dentocariosa</name>
    <dbReference type="NCBI Taxonomy" id="2047"/>
    <lineage>
        <taxon>Bacteria</taxon>
        <taxon>Bacillati</taxon>
        <taxon>Actinomycetota</taxon>
        <taxon>Actinomycetes</taxon>
        <taxon>Micrococcales</taxon>
        <taxon>Micrococcaceae</taxon>
        <taxon>Rothia</taxon>
    </lineage>
</organism>
<proteinExistence type="predicted"/>
<dbReference type="PROSITE" id="PS51186">
    <property type="entry name" value="GNAT"/>
    <property type="match status" value="1"/>
</dbReference>